<dbReference type="PANTHER" id="PTHR43384:SF6">
    <property type="entry name" value="SEPTUM SITE-DETERMINING PROTEIN MIND HOMOLOG, CHLOROPLASTIC"/>
    <property type="match status" value="1"/>
</dbReference>
<accession>A0A963YRY8</accession>
<feature type="region of interest" description="Disordered" evidence="3">
    <location>
        <begin position="1"/>
        <end position="23"/>
    </location>
</feature>
<dbReference type="GO" id="GO:0051782">
    <property type="term" value="P:negative regulation of cell division"/>
    <property type="evidence" value="ECO:0007669"/>
    <property type="project" value="TreeGrafter"/>
</dbReference>
<dbReference type="InterPro" id="IPR027417">
    <property type="entry name" value="P-loop_NTPase"/>
</dbReference>
<dbReference type="RefSeq" id="WP_227321542.1">
    <property type="nucleotide sequence ID" value="NZ_JAESVB010000004.1"/>
</dbReference>
<dbReference type="AlphaFoldDB" id="A0A963YRY8"/>
<dbReference type="Proteomes" id="UP000708298">
    <property type="component" value="Unassembled WGS sequence"/>
</dbReference>
<sequence>MSRGQSSSTVAMAAGTDAASDVNRPDRPAAMAFVLDAASESALRDGFADALIEPMEIRRGGLRAAIAVQQKAVTPRLLIVDITGEDEPLMALTQLSEVVEPDTCVLVIGDSSDLTLYREITRGLGVAEYLAKPLTRDVVAQHFVPMAAGQAAAAKRGGRFVTITGARGGVGASVVAANLAWHLGMTLRRHTVLLDADLYLGTAALMLDIEPSPGLRAALEAPERIDTLLAERAAVPVSPRLHVLAAQEKLAQEIAYATGAAPQLLEALARRYNFIIGDVRWQPHAFGRELLAASGHRVIVLTPTLSSVRDALRLMPGSTGQQRATLVLNRLGMPGGLKRQQVEDALKTAIDVTIPDLPRQIGHAVTMGQPASTQSSAFRSAIEELANQLGATASQTSSGSKSRFGGLRQLLGKPR</sequence>
<keyword evidence="2" id="KW-0067">ATP-binding</keyword>
<evidence type="ECO:0000256" key="1">
    <source>
        <dbReference type="ARBA" id="ARBA00022741"/>
    </source>
</evidence>
<name>A0A963YRY8_9PROT</name>
<evidence type="ECO:0000313" key="5">
    <source>
        <dbReference type="Proteomes" id="UP000708298"/>
    </source>
</evidence>
<evidence type="ECO:0000256" key="2">
    <source>
        <dbReference type="ARBA" id="ARBA00022840"/>
    </source>
</evidence>
<dbReference type="InterPro" id="IPR017746">
    <property type="entry name" value="Cellulose_synthase_operon_BcsQ"/>
</dbReference>
<dbReference type="InterPro" id="IPR050625">
    <property type="entry name" value="ParA/MinD_ATPase"/>
</dbReference>
<dbReference type="GO" id="GO:0005829">
    <property type="term" value="C:cytosol"/>
    <property type="evidence" value="ECO:0007669"/>
    <property type="project" value="TreeGrafter"/>
</dbReference>
<protein>
    <recommendedName>
        <fullName evidence="6">Pilus assembly protein CpaE</fullName>
    </recommendedName>
</protein>
<reference evidence="4" key="1">
    <citation type="journal article" date="2021" name="Microorganisms">
        <title>Acidisoma silvae sp. nov. and Acidisomacellulosilytica sp. nov., Two Acidophilic Bacteria Isolated from Decaying Wood, Hydrolyzing Cellulose and Producing Poly-3-hydroxybutyrate.</title>
        <authorList>
            <person name="Mieszkin S."/>
            <person name="Pouder E."/>
            <person name="Uroz S."/>
            <person name="Simon-Colin C."/>
            <person name="Alain K."/>
        </authorList>
    </citation>
    <scope>NUCLEOTIDE SEQUENCE</scope>
    <source>
        <strain evidence="4">HW T2.11</strain>
    </source>
</reference>
<dbReference type="GO" id="GO:0009898">
    <property type="term" value="C:cytoplasmic side of plasma membrane"/>
    <property type="evidence" value="ECO:0007669"/>
    <property type="project" value="TreeGrafter"/>
</dbReference>
<dbReference type="SUPFAM" id="SSF52540">
    <property type="entry name" value="P-loop containing nucleoside triphosphate hydrolases"/>
    <property type="match status" value="1"/>
</dbReference>
<dbReference type="GO" id="GO:0005524">
    <property type="term" value="F:ATP binding"/>
    <property type="evidence" value="ECO:0007669"/>
    <property type="project" value="UniProtKB-KW"/>
</dbReference>
<dbReference type="Pfam" id="PF06564">
    <property type="entry name" value="CBP_BcsQ"/>
    <property type="match status" value="1"/>
</dbReference>
<dbReference type="Gene3D" id="3.40.50.2300">
    <property type="match status" value="1"/>
</dbReference>
<feature type="compositionally biased region" description="Polar residues" evidence="3">
    <location>
        <begin position="1"/>
        <end position="10"/>
    </location>
</feature>
<evidence type="ECO:0000313" key="4">
    <source>
        <dbReference type="EMBL" id="MCB8875899.1"/>
    </source>
</evidence>
<dbReference type="PANTHER" id="PTHR43384">
    <property type="entry name" value="SEPTUM SITE-DETERMINING PROTEIN MIND HOMOLOG, CHLOROPLASTIC-RELATED"/>
    <property type="match status" value="1"/>
</dbReference>
<keyword evidence="5" id="KW-1185">Reference proteome</keyword>
<comment type="caution">
    <text evidence="4">The sequence shown here is derived from an EMBL/GenBank/DDBJ whole genome shotgun (WGS) entry which is preliminary data.</text>
</comment>
<proteinExistence type="predicted"/>
<evidence type="ECO:0008006" key="6">
    <source>
        <dbReference type="Google" id="ProtNLM"/>
    </source>
</evidence>
<keyword evidence="1" id="KW-0547">Nucleotide-binding</keyword>
<reference evidence="4" key="2">
    <citation type="submission" date="2021-01" db="EMBL/GenBank/DDBJ databases">
        <authorList>
            <person name="Mieszkin S."/>
            <person name="Pouder E."/>
            <person name="Alain K."/>
        </authorList>
    </citation>
    <scope>NUCLEOTIDE SEQUENCE</scope>
    <source>
        <strain evidence="4">HW T2.11</strain>
    </source>
</reference>
<dbReference type="GO" id="GO:0016887">
    <property type="term" value="F:ATP hydrolysis activity"/>
    <property type="evidence" value="ECO:0007669"/>
    <property type="project" value="TreeGrafter"/>
</dbReference>
<gene>
    <name evidence="4" type="ORF">ASILVAE211_11965</name>
</gene>
<feature type="region of interest" description="Disordered" evidence="3">
    <location>
        <begin position="391"/>
        <end position="415"/>
    </location>
</feature>
<feature type="compositionally biased region" description="Polar residues" evidence="3">
    <location>
        <begin position="391"/>
        <end position="401"/>
    </location>
</feature>
<evidence type="ECO:0000256" key="3">
    <source>
        <dbReference type="SAM" id="MobiDB-lite"/>
    </source>
</evidence>
<dbReference type="EMBL" id="JAESVB010000004">
    <property type="protein sequence ID" value="MCB8875899.1"/>
    <property type="molecule type" value="Genomic_DNA"/>
</dbReference>
<organism evidence="4 5">
    <name type="scientific">Acidisoma silvae</name>
    <dbReference type="NCBI Taxonomy" id="2802396"/>
    <lineage>
        <taxon>Bacteria</taxon>
        <taxon>Pseudomonadati</taxon>
        <taxon>Pseudomonadota</taxon>
        <taxon>Alphaproteobacteria</taxon>
        <taxon>Acetobacterales</taxon>
        <taxon>Acidocellaceae</taxon>
        <taxon>Acidisoma</taxon>
    </lineage>
</organism>
<dbReference type="Gene3D" id="3.40.50.300">
    <property type="entry name" value="P-loop containing nucleotide triphosphate hydrolases"/>
    <property type="match status" value="1"/>
</dbReference>